<proteinExistence type="predicted"/>
<organism evidence="5 6">
    <name type="scientific">Tuber magnatum</name>
    <name type="common">white Piedmont truffle</name>
    <dbReference type="NCBI Taxonomy" id="42249"/>
    <lineage>
        <taxon>Eukaryota</taxon>
        <taxon>Fungi</taxon>
        <taxon>Dikarya</taxon>
        <taxon>Ascomycota</taxon>
        <taxon>Pezizomycotina</taxon>
        <taxon>Pezizomycetes</taxon>
        <taxon>Pezizales</taxon>
        <taxon>Tuberaceae</taxon>
        <taxon>Tuber</taxon>
    </lineage>
</organism>
<gene>
    <name evidence="5" type="ORF">C7212DRAFT_356686</name>
</gene>
<feature type="binding site" evidence="2">
    <location>
        <begin position="302"/>
        <end position="305"/>
    </location>
    <ligand>
        <name>substrate</name>
    </ligand>
</feature>
<evidence type="ECO:0000256" key="1">
    <source>
        <dbReference type="PIRSR" id="PIRSR600246-1"/>
    </source>
</evidence>
<dbReference type="GO" id="GO:0016787">
    <property type="term" value="F:hydrolase activity"/>
    <property type="evidence" value="ECO:0007669"/>
    <property type="project" value="UniProtKB-KW"/>
</dbReference>
<sequence length="399" mass="42221">MPQKPSLTIHGGAGSISHSSLPPSSPLYTAYTASIREVLRATYPLLLAGHSALTAATHAVTLLEDNPLFNASKGSVFTRDGRNELEASVMVSRGYRKRGVGVAMLTTVKNPILLARELLVRGEGDGGQGHNFLSGAEAEKLAVEWGCEVVSPGYFWTERRWEEHLRGLKKEKGYSAGGGVPDEDPTGESAEYLPQGTVGCVAMDIHGTLCVATSTGGLTNKLPGRIGDTPTPAAGFWAEEWRVPAPSPSTPSPSISASFWNLLTTCIPTAALTPISEKQPLLEENTDHPTPPCTRAVALSGTGNGDYFLRLAVAHNIAARCRFGGLSLKEAAEAVVGRGGEMQRAAGERWGLGDGSGGVIGLDEKGNVVMVMNCGGMFRGYIDEEGKARVGVYWDEKET</sequence>
<feature type="binding site" evidence="2">
    <location>
        <begin position="225"/>
        <end position="228"/>
    </location>
    <ligand>
        <name>substrate</name>
    </ligand>
</feature>
<dbReference type="CDD" id="cd04701">
    <property type="entry name" value="Asparaginase_2"/>
    <property type="match status" value="1"/>
</dbReference>
<feature type="site" description="Cleavage; by autolysis" evidence="3">
    <location>
        <begin position="196"/>
        <end position="197"/>
    </location>
</feature>
<feature type="active site" description="Nucleophile" evidence="1">
    <location>
        <position position="197"/>
    </location>
</feature>
<dbReference type="Pfam" id="PF01112">
    <property type="entry name" value="Asparaginase_2"/>
    <property type="match status" value="2"/>
</dbReference>
<feature type="region of interest" description="Disordered" evidence="4">
    <location>
        <begin position="1"/>
        <end position="21"/>
    </location>
</feature>
<keyword evidence="5" id="KW-0378">Hydrolase</keyword>
<evidence type="ECO:0000256" key="4">
    <source>
        <dbReference type="SAM" id="MobiDB-lite"/>
    </source>
</evidence>
<evidence type="ECO:0000256" key="2">
    <source>
        <dbReference type="PIRSR" id="PIRSR600246-2"/>
    </source>
</evidence>
<dbReference type="EMBL" id="PYWC01000018">
    <property type="protein sequence ID" value="PWW77921.1"/>
    <property type="molecule type" value="Genomic_DNA"/>
</dbReference>
<dbReference type="Proteomes" id="UP000246991">
    <property type="component" value="Unassembled WGS sequence"/>
</dbReference>
<dbReference type="InterPro" id="IPR029055">
    <property type="entry name" value="Ntn_hydrolases_N"/>
</dbReference>
<dbReference type="AlphaFoldDB" id="A0A317SXL4"/>
<feature type="region of interest" description="Disordered" evidence="4">
    <location>
        <begin position="172"/>
        <end position="191"/>
    </location>
</feature>
<dbReference type="SUPFAM" id="SSF56235">
    <property type="entry name" value="N-terminal nucleophile aminohydrolases (Ntn hydrolases)"/>
    <property type="match status" value="1"/>
</dbReference>
<evidence type="ECO:0000256" key="3">
    <source>
        <dbReference type="PIRSR" id="PIRSR600246-3"/>
    </source>
</evidence>
<dbReference type="STRING" id="42249.A0A317SXL4"/>
<evidence type="ECO:0000313" key="6">
    <source>
        <dbReference type="Proteomes" id="UP000246991"/>
    </source>
</evidence>
<evidence type="ECO:0000313" key="5">
    <source>
        <dbReference type="EMBL" id="PWW77921.1"/>
    </source>
</evidence>
<dbReference type="Gene3D" id="3.60.20.30">
    <property type="entry name" value="(Glycosyl)asparaginase"/>
    <property type="match status" value="1"/>
</dbReference>
<reference evidence="5 6" key="1">
    <citation type="submission" date="2018-03" db="EMBL/GenBank/DDBJ databases">
        <title>Genomes of Pezizomycetes fungi and the evolution of truffles.</title>
        <authorList>
            <person name="Murat C."/>
            <person name="Payen T."/>
            <person name="Noel B."/>
            <person name="Kuo A."/>
            <person name="Martin F.M."/>
        </authorList>
    </citation>
    <scope>NUCLEOTIDE SEQUENCE [LARGE SCALE GENOMIC DNA]</scope>
    <source>
        <strain evidence="5">091103-1</strain>
    </source>
</reference>
<keyword evidence="6" id="KW-1185">Reference proteome</keyword>
<dbReference type="PANTHER" id="PTHR10188">
    <property type="entry name" value="L-ASPARAGINASE"/>
    <property type="match status" value="1"/>
</dbReference>
<protein>
    <submittedName>
        <fullName evidence="5">N-terminal nucleophile aminohydrolase</fullName>
    </submittedName>
</protein>
<dbReference type="GO" id="GO:0005737">
    <property type="term" value="C:cytoplasm"/>
    <property type="evidence" value="ECO:0007669"/>
    <property type="project" value="TreeGrafter"/>
</dbReference>
<dbReference type="OrthoDB" id="2262349at2759"/>
<accession>A0A317SXL4</accession>
<name>A0A317SXL4_9PEZI</name>
<comment type="caution">
    <text evidence="5">The sequence shown here is derived from an EMBL/GenBank/DDBJ whole genome shotgun (WGS) entry which is preliminary data.</text>
</comment>
<dbReference type="InterPro" id="IPR000246">
    <property type="entry name" value="Peptidase_T2"/>
</dbReference>
<dbReference type="PANTHER" id="PTHR10188:SF43">
    <property type="entry name" value="ASPARAGINASE (EUROFUNG)"/>
    <property type="match status" value="1"/>
</dbReference>